<dbReference type="PANTHER" id="PTHR11712">
    <property type="entry name" value="POLYKETIDE SYNTHASE-RELATED"/>
    <property type="match status" value="1"/>
</dbReference>
<evidence type="ECO:0000256" key="6">
    <source>
        <dbReference type="ARBA" id="ARBA00023098"/>
    </source>
</evidence>
<dbReference type="OMA" id="QIGHCLG"/>
<dbReference type="InterPro" id="IPR020841">
    <property type="entry name" value="PKS_Beta-ketoAc_synthase_dom"/>
</dbReference>
<dbReference type="eggNOG" id="KOG1394">
    <property type="taxonomic scope" value="Eukaryota"/>
</dbReference>
<keyword evidence="4 9" id="KW-0808">Transferase</keyword>
<dbReference type="CDD" id="cd00834">
    <property type="entry name" value="KAS_I_II"/>
    <property type="match status" value="1"/>
</dbReference>
<keyword evidence="5" id="KW-0276">Fatty acid metabolism</keyword>
<evidence type="ECO:0000256" key="11">
    <source>
        <dbReference type="RuleBase" id="RU003694"/>
    </source>
</evidence>
<evidence type="ECO:0000259" key="12">
    <source>
        <dbReference type="PROSITE" id="PS52004"/>
    </source>
</evidence>
<dbReference type="PANTHER" id="PTHR11712:SF336">
    <property type="entry name" value="3-OXOACYL-[ACYL-CARRIER-PROTEIN] SYNTHASE, MITOCHONDRIAL"/>
    <property type="match status" value="1"/>
</dbReference>
<dbReference type="InterPro" id="IPR018201">
    <property type="entry name" value="Ketoacyl_synth_AS"/>
</dbReference>
<dbReference type="PROSITE" id="PS52004">
    <property type="entry name" value="KS3_2"/>
    <property type="match status" value="1"/>
</dbReference>
<evidence type="ECO:0000256" key="7">
    <source>
        <dbReference type="ARBA" id="ARBA00023160"/>
    </source>
</evidence>
<dbReference type="InterPro" id="IPR000794">
    <property type="entry name" value="Beta-ketoacyl_synthase"/>
</dbReference>
<dbReference type="FunFam" id="3.40.47.10:FF:000024">
    <property type="entry name" value="3-oxoacyl-[acyl-carrier-protein] synthase, mitochondrial"/>
    <property type="match status" value="1"/>
</dbReference>
<evidence type="ECO:0000256" key="5">
    <source>
        <dbReference type="ARBA" id="ARBA00022832"/>
    </source>
</evidence>
<evidence type="ECO:0000256" key="1">
    <source>
        <dbReference type="ARBA" id="ARBA00005194"/>
    </source>
</evidence>
<feature type="domain" description="Ketosynthase family 3 (KS3)" evidence="12">
    <location>
        <begin position="4"/>
        <end position="436"/>
    </location>
</feature>
<dbReference type="Proteomes" id="UP000053201">
    <property type="component" value="Unassembled WGS sequence"/>
</dbReference>
<feature type="active site" description="For beta-ketoacyl synthase activity" evidence="10">
    <location>
        <position position="179"/>
    </location>
</feature>
<evidence type="ECO:0000256" key="2">
    <source>
        <dbReference type="ARBA" id="ARBA00008467"/>
    </source>
</evidence>
<keyword evidence="14" id="KW-1185">Reference proteome</keyword>
<keyword evidence="3 9" id="KW-0444">Lipid biosynthesis</keyword>
<reference evidence="13 14" key="1">
    <citation type="submission" date="2009-08" db="EMBL/GenBank/DDBJ databases">
        <title>The Genome Sequence of Spizellomyces punctatus strain DAOM BR117.</title>
        <authorList>
            <consortium name="The Broad Institute Genome Sequencing Platform"/>
            <person name="Russ C."/>
            <person name="Cuomo C."/>
            <person name="Shea T."/>
            <person name="Young S.K."/>
            <person name="Zeng Q."/>
            <person name="Koehrsen M."/>
            <person name="Haas B."/>
            <person name="Borodovsky M."/>
            <person name="Guigo R."/>
            <person name="Alvarado L."/>
            <person name="Berlin A."/>
            <person name="Bochicchio J."/>
            <person name="Borenstein D."/>
            <person name="Chapman S."/>
            <person name="Chen Z."/>
            <person name="Engels R."/>
            <person name="Freedman E."/>
            <person name="Gellesch M."/>
            <person name="Goldberg J."/>
            <person name="Griggs A."/>
            <person name="Gujja S."/>
            <person name="Heiman D."/>
            <person name="Hepburn T."/>
            <person name="Howarth C."/>
            <person name="Jen D."/>
            <person name="Larson L."/>
            <person name="Lewis B."/>
            <person name="Mehta T."/>
            <person name="Park D."/>
            <person name="Pearson M."/>
            <person name="Roberts A."/>
            <person name="Saif S."/>
            <person name="Shenoy N."/>
            <person name="Sisk P."/>
            <person name="Stolte C."/>
            <person name="Sykes S."/>
            <person name="Thomson T."/>
            <person name="Walk T."/>
            <person name="White J."/>
            <person name="Yandava C."/>
            <person name="Burger G."/>
            <person name="Gray M.W."/>
            <person name="Holland P.W.H."/>
            <person name="King N."/>
            <person name="Lang F.B.F."/>
            <person name="Roger A.J."/>
            <person name="Ruiz-Trillo I."/>
            <person name="Lander E."/>
            <person name="Nusbaum C."/>
        </authorList>
    </citation>
    <scope>NUCLEOTIDE SEQUENCE [LARGE SCALE GENOMIC DNA]</scope>
    <source>
        <strain evidence="13 14">DAOM BR117</strain>
    </source>
</reference>
<dbReference type="PROSITE" id="PS00606">
    <property type="entry name" value="KS3_1"/>
    <property type="match status" value="1"/>
</dbReference>
<gene>
    <name evidence="13" type="ORF">SPPG_08067</name>
</gene>
<proteinExistence type="inferred from homology"/>
<dbReference type="Pfam" id="PF00109">
    <property type="entry name" value="ketoacyl-synt"/>
    <property type="match status" value="1"/>
</dbReference>
<dbReference type="GO" id="GO:0004315">
    <property type="term" value="F:3-oxoacyl-[acyl-carrier-protein] synthase activity"/>
    <property type="evidence" value="ECO:0007669"/>
    <property type="project" value="InterPro"/>
</dbReference>
<dbReference type="VEuPathDB" id="FungiDB:SPPG_08067"/>
<evidence type="ECO:0000256" key="9">
    <source>
        <dbReference type="PIRNR" id="PIRNR000447"/>
    </source>
</evidence>
<evidence type="ECO:0000256" key="8">
    <source>
        <dbReference type="ARBA" id="ARBA00023315"/>
    </source>
</evidence>
<evidence type="ECO:0000313" key="13">
    <source>
        <dbReference type="EMBL" id="KNC96477.1"/>
    </source>
</evidence>
<dbReference type="PIRSF" id="PIRSF000447">
    <property type="entry name" value="KAS_II"/>
    <property type="match status" value="1"/>
</dbReference>
<evidence type="ECO:0000256" key="4">
    <source>
        <dbReference type="ARBA" id="ARBA00022679"/>
    </source>
</evidence>
<dbReference type="AlphaFoldDB" id="A0A0L0H5I2"/>
<name>A0A0L0H5I2_SPIPD</name>
<dbReference type="InterPro" id="IPR016039">
    <property type="entry name" value="Thiolase-like"/>
</dbReference>
<dbReference type="NCBIfam" id="TIGR03150">
    <property type="entry name" value="fabF"/>
    <property type="match status" value="1"/>
</dbReference>
<evidence type="ECO:0000256" key="10">
    <source>
        <dbReference type="PIRSR" id="PIRSR000447-1"/>
    </source>
</evidence>
<dbReference type="OrthoDB" id="5334845at2759"/>
<dbReference type="GO" id="GO:0005739">
    <property type="term" value="C:mitochondrion"/>
    <property type="evidence" value="ECO:0007669"/>
    <property type="project" value="TreeGrafter"/>
</dbReference>
<comment type="similarity">
    <text evidence="2 9 11">Belongs to the thiolase-like superfamily. Beta-ketoacyl-ACP synthases family.</text>
</comment>
<dbReference type="SMART" id="SM00825">
    <property type="entry name" value="PKS_KS"/>
    <property type="match status" value="1"/>
</dbReference>
<keyword evidence="6" id="KW-0443">Lipid metabolism</keyword>
<dbReference type="InterPro" id="IPR014031">
    <property type="entry name" value="Ketoacyl_synth_C"/>
</dbReference>
<dbReference type="InParanoid" id="A0A0L0H5I2"/>
<keyword evidence="8" id="KW-0012">Acyltransferase</keyword>
<dbReference type="GeneID" id="27691245"/>
<accession>A0A0L0H5I2</accession>
<dbReference type="RefSeq" id="XP_016604517.1">
    <property type="nucleotide sequence ID" value="XM_016756220.1"/>
</dbReference>
<keyword evidence="7 9" id="KW-0275">Fatty acid biosynthesis</keyword>
<comment type="pathway">
    <text evidence="1">Lipid metabolism; fatty acid biosynthesis.</text>
</comment>
<evidence type="ECO:0000256" key="3">
    <source>
        <dbReference type="ARBA" id="ARBA00022516"/>
    </source>
</evidence>
<dbReference type="InterPro" id="IPR017568">
    <property type="entry name" value="3-oxoacyl-ACP_synth-2"/>
</dbReference>
<organism evidence="13 14">
    <name type="scientific">Spizellomyces punctatus (strain DAOM BR117)</name>
    <dbReference type="NCBI Taxonomy" id="645134"/>
    <lineage>
        <taxon>Eukaryota</taxon>
        <taxon>Fungi</taxon>
        <taxon>Fungi incertae sedis</taxon>
        <taxon>Chytridiomycota</taxon>
        <taxon>Chytridiomycota incertae sedis</taxon>
        <taxon>Chytridiomycetes</taxon>
        <taxon>Spizellomycetales</taxon>
        <taxon>Spizellomycetaceae</taxon>
        <taxon>Spizellomyces</taxon>
    </lineage>
</organism>
<dbReference type="STRING" id="645134.A0A0L0H5I2"/>
<protein>
    <recommendedName>
        <fullName evidence="9">3-oxoacyl-[acyl-carrier-protein] synthase</fullName>
    </recommendedName>
</protein>
<evidence type="ECO:0000313" key="14">
    <source>
        <dbReference type="Proteomes" id="UP000053201"/>
    </source>
</evidence>
<dbReference type="FunCoup" id="A0A0L0H5I2">
    <property type="interactions" value="308"/>
</dbReference>
<dbReference type="GO" id="GO:0006633">
    <property type="term" value="P:fatty acid biosynthetic process"/>
    <property type="evidence" value="ECO:0007669"/>
    <property type="project" value="UniProtKB-KW"/>
</dbReference>
<dbReference type="EMBL" id="KQ257468">
    <property type="protein sequence ID" value="KNC96477.1"/>
    <property type="molecule type" value="Genomic_DNA"/>
</dbReference>
<dbReference type="InterPro" id="IPR014030">
    <property type="entry name" value="Ketoacyl_synth_N"/>
</dbReference>
<dbReference type="NCBIfam" id="NF005589">
    <property type="entry name" value="PRK07314.1"/>
    <property type="match status" value="1"/>
</dbReference>
<dbReference type="Gene3D" id="3.40.47.10">
    <property type="match status" value="2"/>
</dbReference>
<dbReference type="FunFam" id="3.40.47.10:FF:000015">
    <property type="entry name" value="3-oxoacyl-[acyl-carrier-protein] synthase, mitochondrial"/>
    <property type="match status" value="1"/>
</dbReference>
<dbReference type="Pfam" id="PF02801">
    <property type="entry name" value="Ketoacyl-synt_C"/>
    <property type="match status" value="1"/>
</dbReference>
<dbReference type="SUPFAM" id="SSF53901">
    <property type="entry name" value="Thiolase-like"/>
    <property type="match status" value="2"/>
</dbReference>
<sequence>MSFPRRVVVTGLGLVTPLGTGVNHVWSGLLAGRSGITSLKGVKHQGTGRGYEDIPSQVAALVPRGNKEGEFDVDKWVKKGDVRNMAPFMHYALSAAQQAITDSGWLPTTELEKQRTGVCFGSGIGCLDEMESTAISFAENGMRRISPYFVPKILINLAAGHISMRYGLQGPNHAASTACTTGAHSIGDAMRFIQFGDADVMVAGGSEASVSPLAMAGFAKARALCTKFNDDPEASSRPFDRDRDGFVIGEGAGCMVLEEYEHAKARGARIYAELRGYGLSSDAHHITAPPDDGRGAARSMQRALEIGGLTVEEIDYINAHATSTGLGDLSETRAIKTVFGDCSHKVAVSSTKGAIGHLLGAAGAVEAIFTVLAIVNDALPPTLNLHNPYPREDFSLDYVPLVARDMKGTNGGKGVFAALTNSFGFGGTNASLLFAKV</sequence>